<dbReference type="Pfam" id="PF00248">
    <property type="entry name" value="Aldo_ket_red"/>
    <property type="match status" value="1"/>
</dbReference>
<dbReference type="AlphaFoldDB" id="A0AAU8HWY2"/>
<protein>
    <submittedName>
        <fullName evidence="3">Aldo/keto reductase</fullName>
        <ecNumber evidence="3">1.-.-.-</ecNumber>
    </submittedName>
</protein>
<gene>
    <name evidence="3" type="ORF">PRVXH_001244</name>
</gene>
<name>A0AAU8HWY2_9FIRM</name>
<feature type="domain" description="NADP-dependent oxidoreductase" evidence="2">
    <location>
        <begin position="6"/>
        <end position="295"/>
    </location>
</feature>
<dbReference type="PRINTS" id="PR00069">
    <property type="entry name" value="ALDKETRDTASE"/>
</dbReference>
<dbReference type="InterPro" id="IPR036812">
    <property type="entry name" value="NAD(P)_OxRdtase_dom_sf"/>
</dbReference>
<sequence length="320" mass="36764">MGNKFKLILGTMTFGPQANQEEAKKMTKHFIEKGYLEIDTAYVYNEGQSEKFLGEALQHTRHAGLSLATKVNPRVTGKLDAEAVKTQFSKSLERLKMDKVDTLYLHFPDLYTPVEEALKACAELYGKRKFKQLGLSNFPAWMVVDIWHLCKKNGWPAPKIYQGVYNGLSRKAENELFPAIRRLGIRFYAYNPLAGGILSGKYAKYTENPEAGRFTYRPNYMDRYWKESFFEAYSLLNNRCKEEGIPIVEAAYRWLMHHSLLDAKEGDGILIGASRIEQLEQNLDVANKGPLPQTILDAFELAWEDTKSESPEYFRFITKK</sequence>
<dbReference type="InterPro" id="IPR050523">
    <property type="entry name" value="AKR_Detox_Biosynth"/>
</dbReference>
<dbReference type="EC" id="1.-.-.-" evidence="3"/>
<dbReference type="EMBL" id="CP159485">
    <property type="protein sequence ID" value="XCI29893.1"/>
    <property type="molecule type" value="Genomic_DNA"/>
</dbReference>
<dbReference type="PANTHER" id="PTHR43364">
    <property type="entry name" value="NADH-SPECIFIC METHYLGLYOXAL REDUCTASE-RELATED"/>
    <property type="match status" value="1"/>
</dbReference>
<reference evidence="3" key="1">
    <citation type="journal article" date="2018" name="Antonie Van Leeuwenhoek">
        <title>Proteinivorax hydrogeniformans sp. nov., an anaerobic, haloalkaliphilic bacterium fermenting proteinaceous compounds with high hydrogen production.</title>
        <authorList>
            <person name="Boltyanskaya Y."/>
            <person name="Detkova E."/>
            <person name="Pimenov N."/>
            <person name="Kevbrin V."/>
        </authorList>
    </citation>
    <scope>NUCLEOTIDE SEQUENCE</scope>
    <source>
        <strain evidence="3">Z-710</strain>
    </source>
</reference>
<dbReference type="Gene3D" id="3.20.20.100">
    <property type="entry name" value="NADP-dependent oxidoreductase domain"/>
    <property type="match status" value="1"/>
</dbReference>
<evidence type="ECO:0000256" key="1">
    <source>
        <dbReference type="ARBA" id="ARBA00023002"/>
    </source>
</evidence>
<dbReference type="SUPFAM" id="SSF51430">
    <property type="entry name" value="NAD(P)-linked oxidoreductase"/>
    <property type="match status" value="1"/>
</dbReference>
<reference evidence="3" key="2">
    <citation type="submission" date="2024-06" db="EMBL/GenBank/DDBJ databases">
        <authorList>
            <person name="Petrova K.O."/>
            <person name="Toshchakov S.V."/>
            <person name="Boltjanskaja Y.V."/>
            <person name="Kevbrin V.V."/>
        </authorList>
    </citation>
    <scope>NUCLEOTIDE SEQUENCE</scope>
    <source>
        <strain evidence="3">Z-710</strain>
    </source>
</reference>
<dbReference type="CDD" id="cd19075">
    <property type="entry name" value="AKR_AKR7A1-5"/>
    <property type="match status" value="1"/>
</dbReference>
<accession>A0AAU8HWY2</accession>
<dbReference type="InterPro" id="IPR023210">
    <property type="entry name" value="NADP_OxRdtase_dom"/>
</dbReference>
<evidence type="ECO:0000313" key="3">
    <source>
        <dbReference type="EMBL" id="XCI29893.1"/>
    </source>
</evidence>
<dbReference type="PANTHER" id="PTHR43364:SF4">
    <property type="entry name" value="NAD(P)-LINKED OXIDOREDUCTASE SUPERFAMILY PROTEIN"/>
    <property type="match status" value="1"/>
</dbReference>
<evidence type="ECO:0000259" key="2">
    <source>
        <dbReference type="Pfam" id="PF00248"/>
    </source>
</evidence>
<organism evidence="3">
    <name type="scientific">Proteinivorax hydrogeniformans</name>
    <dbReference type="NCBI Taxonomy" id="1826727"/>
    <lineage>
        <taxon>Bacteria</taxon>
        <taxon>Bacillati</taxon>
        <taxon>Bacillota</taxon>
        <taxon>Clostridia</taxon>
        <taxon>Eubacteriales</taxon>
        <taxon>Proteinivoracaceae</taxon>
        <taxon>Proteinivorax</taxon>
    </lineage>
</organism>
<dbReference type="GO" id="GO:0016491">
    <property type="term" value="F:oxidoreductase activity"/>
    <property type="evidence" value="ECO:0007669"/>
    <property type="project" value="UniProtKB-KW"/>
</dbReference>
<dbReference type="RefSeq" id="WP_353894441.1">
    <property type="nucleotide sequence ID" value="NZ_CP159485.1"/>
</dbReference>
<keyword evidence="1 3" id="KW-0560">Oxidoreductase</keyword>
<proteinExistence type="predicted"/>
<dbReference type="InterPro" id="IPR020471">
    <property type="entry name" value="AKR"/>
</dbReference>